<dbReference type="CDD" id="cd03214">
    <property type="entry name" value="ABC_Iron-Siderophores_B12_Hemin"/>
    <property type="match status" value="1"/>
</dbReference>
<organism evidence="6 7">
    <name type="scientific">Arcanobacterium phocae</name>
    <dbReference type="NCBI Taxonomy" id="131112"/>
    <lineage>
        <taxon>Bacteria</taxon>
        <taxon>Bacillati</taxon>
        <taxon>Actinomycetota</taxon>
        <taxon>Actinomycetes</taxon>
        <taxon>Actinomycetales</taxon>
        <taxon>Actinomycetaceae</taxon>
        <taxon>Arcanobacterium</taxon>
    </lineage>
</organism>
<evidence type="ECO:0000259" key="5">
    <source>
        <dbReference type="PROSITE" id="PS50893"/>
    </source>
</evidence>
<dbReference type="GO" id="GO:0016887">
    <property type="term" value="F:ATP hydrolysis activity"/>
    <property type="evidence" value="ECO:0007669"/>
    <property type="project" value="InterPro"/>
</dbReference>
<dbReference type="OrthoDB" id="3291337at2"/>
<dbReference type="PANTHER" id="PTHR42794:SF1">
    <property type="entry name" value="HEMIN IMPORT ATP-BINDING PROTEIN HMUV"/>
    <property type="match status" value="1"/>
</dbReference>
<protein>
    <submittedName>
        <fullName evidence="6">Iron complex transport system ATP-binding protein</fullName>
    </submittedName>
</protein>
<dbReference type="Proteomes" id="UP000214355">
    <property type="component" value="Chromosome I"/>
</dbReference>
<keyword evidence="4" id="KW-1278">Translocase</keyword>
<keyword evidence="3 6" id="KW-0067">ATP-binding</keyword>
<dbReference type="Gene3D" id="3.40.50.300">
    <property type="entry name" value="P-loop containing nucleotide triphosphate hydrolases"/>
    <property type="match status" value="1"/>
</dbReference>
<dbReference type="GO" id="GO:0005524">
    <property type="term" value="F:ATP binding"/>
    <property type="evidence" value="ECO:0007669"/>
    <property type="project" value="UniProtKB-KW"/>
</dbReference>
<accession>A0A1H2LM32</accession>
<proteinExistence type="predicted"/>
<gene>
    <name evidence="6" type="ORF">SAMN04489737_1621</name>
</gene>
<dbReference type="InterPro" id="IPR017871">
    <property type="entry name" value="ABC_transporter-like_CS"/>
</dbReference>
<dbReference type="InterPro" id="IPR003439">
    <property type="entry name" value="ABC_transporter-like_ATP-bd"/>
</dbReference>
<dbReference type="FunFam" id="3.40.50.300:FF:000134">
    <property type="entry name" value="Iron-enterobactin ABC transporter ATP-binding protein"/>
    <property type="match status" value="1"/>
</dbReference>
<dbReference type="PROSITE" id="PS00211">
    <property type="entry name" value="ABC_TRANSPORTER_1"/>
    <property type="match status" value="1"/>
</dbReference>
<feature type="domain" description="ABC transporter" evidence="5">
    <location>
        <begin position="6"/>
        <end position="238"/>
    </location>
</feature>
<evidence type="ECO:0000313" key="6">
    <source>
        <dbReference type="EMBL" id="SDU81894.1"/>
    </source>
</evidence>
<evidence type="ECO:0000256" key="1">
    <source>
        <dbReference type="ARBA" id="ARBA00022448"/>
    </source>
</evidence>
<dbReference type="PANTHER" id="PTHR42794">
    <property type="entry name" value="HEMIN IMPORT ATP-BINDING PROTEIN HMUV"/>
    <property type="match status" value="1"/>
</dbReference>
<keyword evidence="1" id="KW-0813">Transport</keyword>
<keyword evidence="2" id="KW-0547">Nucleotide-binding</keyword>
<dbReference type="STRING" id="131112.SAMN04489737_1621"/>
<dbReference type="PROSITE" id="PS50893">
    <property type="entry name" value="ABC_TRANSPORTER_2"/>
    <property type="match status" value="1"/>
</dbReference>
<dbReference type="GeneID" id="65345349"/>
<evidence type="ECO:0000313" key="7">
    <source>
        <dbReference type="Proteomes" id="UP000214355"/>
    </source>
</evidence>
<dbReference type="EMBL" id="LT629804">
    <property type="protein sequence ID" value="SDU81894.1"/>
    <property type="molecule type" value="Genomic_DNA"/>
</dbReference>
<name>A0A1H2LM32_9ACTO</name>
<sequence>MSDFPLSVRNASISFGERTVLNHVSFNVLPNRILGIAGPNGSGKTTLLRSLFGAQPLHEGEIRLFDVPLKKLKPSQISTQLAVVSQFEYDASRMRVWDLVMLGRAPHRKDMQGYSKVDVTHAQRALSLVGMSDAKDRYLHSLSGGERQRVLIARALAQDCPCIVLDEPTNHLDITYQHQILALIRELSTTAVIVLHDLNLVSRYCDDVIVLKDGKVACYGTPSDALTPSTIRETYDIDTLEVRDSGMKQFIFRG</sequence>
<dbReference type="AlphaFoldDB" id="A0A1H2LM32"/>
<evidence type="ECO:0000256" key="2">
    <source>
        <dbReference type="ARBA" id="ARBA00022741"/>
    </source>
</evidence>
<dbReference type="InterPro" id="IPR027417">
    <property type="entry name" value="P-loop_NTPase"/>
</dbReference>
<dbReference type="RefSeq" id="WP_091282030.1">
    <property type="nucleotide sequence ID" value="NZ_JABAPH010000051.1"/>
</dbReference>
<evidence type="ECO:0000256" key="3">
    <source>
        <dbReference type="ARBA" id="ARBA00022840"/>
    </source>
</evidence>
<reference evidence="7" key="1">
    <citation type="submission" date="2016-10" db="EMBL/GenBank/DDBJ databases">
        <authorList>
            <person name="Varghese N."/>
            <person name="Submissions S."/>
        </authorList>
    </citation>
    <scope>NUCLEOTIDE SEQUENCE [LARGE SCALE GENOMIC DNA]</scope>
    <source>
        <strain evidence="7">DSM 10002</strain>
    </source>
</reference>
<dbReference type="Pfam" id="PF00005">
    <property type="entry name" value="ABC_tran"/>
    <property type="match status" value="1"/>
</dbReference>
<evidence type="ECO:0000256" key="4">
    <source>
        <dbReference type="ARBA" id="ARBA00022967"/>
    </source>
</evidence>
<keyword evidence="7" id="KW-1185">Reference proteome</keyword>
<dbReference type="InterPro" id="IPR003593">
    <property type="entry name" value="AAA+_ATPase"/>
</dbReference>
<dbReference type="SUPFAM" id="SSF52540">
    <property type="entry name" value="P-loop containing nucleoside triphosphate hydrolases"/>
    <property type="match status" value="1"/>
</dbReference>
<dbReference type="SMART" id="SM00382">
    <property type="entry name" value="AAA"/>
    <property type="match status" value="1"/>
</dbReference>